<evidence type="ECO:0000313" key="1">
    <source>
        <dbReference type="EMBL" id="KFL60764.1"/>
    </source>
</evidence>
<dbReference type="EMBL" id="GG700649">
    <property type="protein sequence ID" value="KFL60764.1"/>
    <property type="molecule type" value="Genomic_DNA"/>
</dbReference>
<protein>
    <submittedName>
        <fullName evidence="1">Uncharacterized protein</fullName>
    </submittedName>
</protein>
<keyword evidence="2" id="KW-1185">Reference proteome</keyword>
<dbReference type="HOGENOM" id="CLU_1866552_0_0_1"/>
<evidence type="ECO:0000313" key="2">
    <source>
        <dbReference type="Proteomes" id="UP000008864"/>
    </source>
</evidence>
<dbReference type="Proteomes" id="UP000008864">
    <property type="component" value="Unassembled WGS sequence"/>
</dbReference>
<name>A0A080WHI3_TRIRC</name>
<organism evidence="1 2">
    <name type="scientific">Trichophyton rubrum (strain ATCC MYA-4607 / CBS 118892)</name>
    <name type="common">Athlete's foot fungus</name>
    <dbReference type="NCBI Taxonomy" id="559305"/>
    <lineage>
        <taxon>Eukaryota</taxon>
        <taxon>Fungi</taxon>
        <taxon>Dikarya</taxon>
        <taxon>Ascomycota</taxon>
        <taxon>Pezizomycotina</taxon>
        <taxon>Eurotiomycetes</taxon>
        <taxon>Eurotiomycetidae</taxon>
        <taxon>Onygenales</taxon>
        <taxon>Arthrodermataceae</taxon>
        <taxon>Trichophyton</taxon>
    </lineage>
</organism>
<accession>A0A080WHI3</accession>
<proteinExistence type="predicted"/>
<dbReference type="AlphaFoldDB" id="A0A080WHI3"/>
<sequence>MTKSWTRVLDLWDPVGPHSWPLGNVNLSDEWIFKCAQDRAALWPYDLCKAGLVRVTRIPRGPALFCLVFQNHYALVGDLATWQRRKTNRLLPLSPISRLAMFDQQPDSMFLLQVNKSSICKETQSGPTKSTGFSLRC</sequence>
<reference evidence="2" key="1">
    <citation type="journal article" date="2012" name="MBio">
        <title>Comparative genome analysis of Trichophyton rubrum and related dermatophytes reveals candidate genes involved in infection.</title>
        <authorList>
            <person name="Martinez D.A."/>
            <person name="Oliver B.G."/>
            <person name="Graeser Y."/>
            <person name="Goldberg J.M."/>
            <person name="Li W."/>
            <person name="Martinez-Rossi N.M."/>
            <person name="Monod M."/>
            <person name="Shelest E."/>
            <person name="Barton R.C."/>
            <person name="Birch E."/>
            <person name="Brakhage A.A."/>
            <person name="Chen Z."/>
            <person name="Gurr S.J."/>
            <person name="Heiman D."/>
            <person name="Heitman J."/>
            <person name="Kosti I."/>
            <person name="Rossi A."/>
            <person name="Saif S."/>
            <person name="Samalova M."/>
            <person name="Saunders C.W."/>
            <person name="Shea T."/>
            <person name="Summerbell R.C."/>
            <person name="Xu J."/>
            <person name="Young S."/>
            <person name="Zeng Q."/>
            <person name="Birren B.W."/>
            <person name="Cuomo C.A."/>
            <person name="White T.C."/>
        </authorList>
    </citation>
    <scope>NUCLEOTIDE SEQUENCE [LARGE SCALE GENOMIC DNA]</scope>
    <source>
        <strain evidence="2">ATCC MYA-4607 / CBS 118892</strain>
    </source>
</reference>
<gene>
    <name evidence="1" type="ORF">TERG_11797</name>
</gene>
<dbReference type="VEuPathDB" id="FungiDB:TERG_11797"/>
<dbReference type="GeneID" id="10378710"/>
<dbReference type="InParanoid" id="A0A080WHI3"/>
<dbReference type="RefSeq" id="XP_047605569.1">
    <property type="nucleotide sequence ID" value="XM_047750855.1"/>
</dbReference>